<accession>K1YBH9</accession>
<sequence length="78" mass="8763">MELPTNELRSGAMSVFGSFDTRLNTHGQAGDIISTEGKIIEGVSLTSFNPEVARRVSEEAFRIVMETQPFLIWAYRQK</sequence>
<comment type="caution">
    <text evidence="1">The sequence shown here is derived from an EMBL/GenBank/DDBJ whole genome shotgun (WGS) entry which is preliminary data.</text>
</comment>
<dbReference type="AlphaFoldDB" id="K1YBH9"/>
<protein>
    <submittedName>
        <fullName evidence="1">Uncharacterized protein</fullName>
    </submittedName>
</protein>
<evidence type="ECO:0000313" key="1">
    <source>
        <dbReference type="EMBL" id="EKD29688.1"/>
    </source>
</evidence>
<dbReference type="EMBL" id="AMFJ01034317">
    <property type="protein sequence ID" value="EKD29688.1"/>
    <property type="molecule type" value="Genomic_DNA"/>
</dbReference>
<proteinExistence type="predicted"/>
<reference evidence="1" key="1">
    <citation type="journal article" date="2012" name="Science">
        <title>Fermentation, hydrogen, and sulfur metabolism in multiple uncultivated bacterial phyla.</title>
        <authorList>
            <person name="Wrighton K.C."/>
            <person name="Thomas B.C."/>
            <person name="Sharon I."/>
            <person name="Miller C.S."/>
            <person name="Castelle C.J."/>
            <person name="VerBerkmoes N.C."/>
            <person name="Wilkins M.J."/>
            <person name="Hettich R.L."/>
            <person name="Lipton M.S."/>
            <person name="Williams K.H."/>
            <person name="Long P.E."/>
            <person name="Banfield J.F."/>
        </authorList>
    </citation>
    <scope>NUCLEOTIDE SEQUENCE [LARGE SCALE GENOMIC DNA]</scope>
</reference>
<gene>
    <name evidence="1" type="ORF">ACD_78C00317G0006</name>
</gene>
<organism evidence="1">
    <name type="scientific">uncultured bacterium</name>
    <name type="common">gcode 4</name>
    <dbReference type="NCBI Taxonomy" id="1234023"/>
    <lineage>
        <taxon>Bacteria</taxon>
        <taxon>environmental samples</taxon>
    </lineage>
</organism>
<name>K1YBH9_9BACT</name>